<evidence type="ECO:0000259" key="1">
    <source>
        <dbReference type="Pfam" id="PF13961"/>
    </source>
</evidence>
<dbReference type="OrthoDB" id="10462740at2759"/>
<dbReference type="AlphaFoldDB" id="A0A6G1BNR8"/>
<dbReference type="InterPro" id="IPR025314">
    <property type="entry name" value="DUF4219"/>
</dbReference>
<evidence type="ECO:0000313" key="3">
    <source>
        <dbReference type="Proteomes" id="UP000479710"/>
    </source>
</evidence>
<name>A0A6G1BNR8_9ORYZ</name>
<gene>
    <name evidence="2" type="ORF">E2562_024547</name>
</gene>
<organism evidence="2 3">
    <name type="scientific">Oryza meyeriana var. granulata</name>
    <dbReference type="NCBI Taxonomy" id="110450"/>
    <lineage>
        <taxon>Eukaryota</taxon>
        <taxon>Viridiplantae</taxon>
        <taxon>Streptophyta</taxon>
        <taxon>Embryophyta</taxon>
        <taxon>Tracheophyta</taxon>
        <taxon>Spermatophyta</taxon>
        <taxon>Magnoliopsida</taxon>
        <taxon>Liliopsida</taxon>
        <taxon>Poales</taxon>
        <taxon>Poaceae</taxon>
        <taxon>BOP clade</taxon>
        <taxon>Oryzoideae</taxon>
        <taxon>Oryzeae</taxon>
        <taxon>Oryzinae</taxon>
        <taxon>Oryza</taxon>
        <taxon>Oryza meyeriana</taxon>
    </lineage>
</organism>
<protein>
    <recommendedName>
        <fullName evidence="1">DUF4219 domain-containing protein</fullName>
    </recommendedName>
</protein>
<accession>A0A6G1BNR8</accession>
<proteinExistence type="predicted"/>
<dbReference type="EMBL" id="SPHZ02000012">
    <property type="protein sequence ID" value="KAF0889492.1"/>
    <property type="molecule type" value="Genomic_DNA"/>
</dbReference>
<reference evidence="2 3" key="1">
    <citation type="submission" date="2019-11" db="EMBL/GenBank/DDBJ databases">
        <title>Whole genome sequence of Oryza granulata.</title>
        <authorList>
            <person name="Li W."/>
        </authorList>
    </citation>
    <scope>NUCLEOTIDE SEQUENCE [LARGE SCALE GENOMIC DNA]</scope>
    <source>
        <strain evidence="3">cv. Menghai</strain>
        <tissue evidence="2">Leaf</tissue>
    </source>
</reference>
<sequence length="83" mass="9089">MPRDDSSPSKAIVSAGFSDSTMTATATTGRLPFPMLTRTNYMAWAMRMKYLLRTNGTWGAVDPEKASEVVDESKDQLALTIIS</sequence>
<dbReference type="Pfam" id="PF13961">
    <property type="entry name" value="DUF4219"/>
    <property type="match status" value="1"/>
</dbReference>
<keyword evidence="3" id="KW-1185">Reference proteome</keyword>
<feature type="domain" description="DUF4219" evidence="1">
    <location>
        <begin position="36"/>
        <end position="61"/>
    </location>
</feature>
<dbReference type="Proteomes" id="UP000479710">
    <property type="component" value="Unassembled WGS sequence"/>
</dbReference>
<evidence type="ECO:0000313" key="2">
    <source>
        <dbReference type="EMBL" id="KAF0889492.1"/>
    </source>
</evidence>
<comment type="caution">
    <text evidence="2">The sequence shown here is derived from an EMBL/GenBank/DDBJ whole genome shotgun (WGS) entry which is preliminary data.</text>
</comment>